<comment type="caution">
    <text evidence="1">The sequence shown here is derived from an EMBL/GenBank/DDBJ whole genome shotgun (WGS) entry which is preliminary data.</text>
</comment>
<sequence length="77" mass="8630">MRFTSVLATLVAVAAAAPTVSVEERDVEAPKSQLVDVHIQMQCRDYDKYFWCIEQGCQTPNPDLCFPGFTCAIIWCT</sequence>
<name>A0ACC3Z6L4_COLTU</name>
<gene>
    <name evidence="1" type="ORF">CTRU02_206361</name>
</gene>
<proteinExistence type="predicted"/>
<evidence type="ECO:0000313" key="1">
    <source>
        <dbReference type="EMBL" id="KAL0939751.1"/>
    </source>
</evidence>
<dbReference type="EMBL" id="VUJX02000003">
    <property type="protein sequence ID" value="KAL0939751.1"/>
    <property type="molecule type" value="Genomic_DNA"/>
</dbReference>
<protein>
    <submittedName>
        <fullName evidence="1">Uncharacterized protein</fullName>
    </submittedName>
</protein>
<accession>A0ACC3Z6L4</accession>
<evidence type="ECO:0000313" key="2">
    <source>
        <dbReference type="Proteomes" id="UP000805649"/>
    </source>
</evidence>
<dbReference type="Proteomes" id="UP000805649">
    <property type="component" value="Unassembled WGS sequence"/>
</dbReference>
<reference evidence="1 2" key="1">
    <citation type="journal article" date="2020" name="Phytopathology">
        <title>Genome Sequence Resources of Colletotrichum truncatum, C. plurivorum, C. musicola, and C. sojae: Four Species Pathogenic to Soybean (Glycine max).</title>
        <authorList>
            <person name="Rogerio F."/>
            <person name="Boufleur T.R."/>
            <person name="Ciampi-Guillardi M."/>
            <person name="Sukno S.A."/>
            <person name="Thon M.R."/>
            <person name="Massola Junior N.S."/>
            <person name="Baroncelli R."/>
        </authorList>
    </citation>
    <scope>NUCLEOTIDE SEQUENCE [LARGE SCALE GENOMIC DNA]</scope>
    <source>
        <strain evidence="1 2">CMES1059</strain>
    </source>
</reference>
<organism evidence="1 2">
    <name type="scientific">Colletotrichum truncatum</name>
    <name type="common">Anthracnose fungus</name>
    <name type="synonym">Colletotrichum capsici</name>
    <dbReference type="NCBI Taxonomy" id="5467"/>
    <lineage>
        <taxon>Eukaryota</taxon>
        <taxon>Fungi</taxon>
        <taxon>Dikarya</taxon>
        <taxon>Ascomycota</taxon>
        <taxon>Pezizomycotina</taxon>
        <taxon>Sordariomycetes</taxon>
        <taxon>Hypocreomycetidae</taxon>
        <taxon>Glomerellales</taxon>
        <taxon>Glomerellaceae</taxon>
        <taxon>Colletotrichum</taxon>
        <taxon>Colletotrichum truncatum species complex</taxon>
    </lineage>
</organism>
<keyword evidence="2" id="KW-1185">Reference proteome</keyword>